<dbReference type="PANTHER" id="PTHR24056">
    <property type="entry name" value="CELL DIVISION PROTEIN KINASE"/>
    <property type="match status" value="1"/>
</dbReference>
<dbReference type="SUPFAM" id="SSF56112">
    <property type="entry name" value="Protein kinase-like (PK-like)"/>
    <property type="match status" value="1"/>
</dbReference>
<evidence type="ECO:0000313" key="9">
    <source>
        <dbReference type="Proteomes" id="UP000278807"/>
    </source>
</evidence>
<proteinExistence type="inferred from homology"/>
<evidence type="ECO:0000313" key="10">
    <source>
        <dbReference type="WBParaSite" id="HNAJ_0001349401-mRNA-1"/>
    </source>
</evidence>
<dbReference type="GO" id="GO:0004674">
    <property type="term" value="F:protein serine/threonine kinase activity"/>
    <property type="evidence" value="ECO:0007669"/>
    <property type="project" value="UniProtKB-KW"/>
</dbReference>
<dbReference type="EMBL" id="UZAE01015493">
    <property type="protein sequence ID" value="VDO16032.1"/>
    <property type="molecule type" value="Genomic_DNA"/>
</dbReference>
<dbReference type="InterPro" id="IPR011009">
    <property type="entry name" value="Kinase-like_dom_sf"/>
</dbReference>
<keyword evidence="2" id="KW-0723">Serine/threonine-protein kinase</keyword>
<dbReference type="STRING" id="102285.A0A0R3U045"/>
<dbReference type="Pfam" id="PF00069">
    <property type="entry name" value="Pkinase"/>
    <property type="match status" value="1"/>
</dbReference>
<dbReference type="WBParaSite" id="HNAJ_0001349401-mRNA-1">
    <property type="protein sequence ID" value="HNAJ_0001349401-mRNA-1"/>
    <property type="gene ID" value="HNAJ_0001349401"/>
</dbReference>
<evidence type="ECO:0000256" key="6">
    <source>
        <dbReference type="ARBA" id="ARBA00022840"/>
    </source>
</evidence>
<dbReference type="FunFam" id="1.10.510.10:FF:000624">
    <property type="entry name" value="Mitogen-activated protein kinase"/>
    <property type="match status" value="1"/>
</dbReference>
<dbReference type="InterPro" id="IPR000719">
    <property type="entry name" value="Prot_kinase_dom"/>
</dbReference>
<dbReference type="PROSITE" id="PS50011">
    <property type="entry name" value="PROTEIN_KINASE_DOM"/>
    <property type="match status" value="1"/>
</dbReference>
<accession>A0A0R3U045</accession>
<feature type="domain" description="Protein kinase" evidence="7">
    <location>
        <begin position="1"/>
        <end position="227"/>
    </location>
</feature>
<comment type="similarity">
    <text evidence="1">Belongs to the protein kinase superfamily. CMGC Ser/Thr protein kinase family. CDC2/CDKX subfamily.</text>
</comment>
<evidence type="ECO:0000313" key="8">
    <source>
        <dbReference type="EMBL" id="VDO16032.1"/>
    </source>
</evidence>
<reference evidence="8 9" key="2">
    <citation type="submission" date="2018-11" db="EMBL/GenBank/DDBJ databases">
        <authorList>
            <consortium name="Pathogen Informatics"/>
        </authorList>
    </citation>
    <scope>NUCLEOTIDE SEQUENCE [LARGE SCALE GENOMIC DNA]</scope>
</reference>
<keyword evidence="5" id="KW-0418">Kinase</keyword>
<gene>
    <name evidence="8" type="ORF">HNAJ_LOCUS13468</name>
</gene>
<keyword evidence="4" id="KW-0547">Nucleotide-binding</keyword>
<evidence type="ECO:0000259" key="7">
    <source>
        <dbReference type="PROSITE" id="PS50011"/>
    </source>
</evidence>
<dbReference type="GO" id="GO:0005634">
    <property type="term" value="C:nucleus"/>
    <property type="evidence" value="ECO:0007669"/>
    <property type="project" value="TreeGrafter"/>
</dbReference>
<protein>
    <submittedName>
        <fullName evidence="10">Protein kinase domain-containing protein</fullName>
    </submittedName>
</protein>
<dbReference type="InterPro" id="IPR050108">
    <property type="entry name" value="CDK"/>
</dbReference>
<name>A0A0R3U045_RODNA</name>
<organism evidence="10">
    <name type="scientific">Rodentolepis nana</name>
    <name type="common">Dwarf tapeworm</name>
    <name type="synonym">Hymenolepis nana</name>
    <dbReference type="NCBI Taxonomy" id="102285"/>
    <lineage>
        <taxon>Eukaryota</taxon>
        <taxon>Metazoa</taxon>
        <taxon>Spiralia</taxon>
        <taxon>Lophotrochozoa</taxon>
        <taxon>Platyhelminthes</taxon>
        <taxon>Cestoda</taxon>
        <taxon>Eucestoda</taxon>
        <taxon>Cyclophyllidea</taxon>
        <taxon>Hymenolepididae</taxon>
        <taxon>Rodentolepis</taxon>
    </lineage>
</organism>
<keyword evidence="6" id="KW-0067">ATP-binding</keyword>
<keyword evidence="9" id="KW-1185">Reference proteome</keyword>
<dbReference type="SMART" id="SM00220">
    <property type="entry name" value="S_TKc"/>
    <property type="match status" value="1"/>
</dbReference>
<evidence type="ECO:0000256" key="4">
    <source>
        <dbReference type="ARBA" id="ARBA00022741"/>
    </source>
</evidence>
<evidence type="ECO:0000256" key="5">
    <source>
        <dbReference type="ARBA" id="ARBA00022777"/>
    </source>
</evidence>
<dbReference type="OrthoDB" id="10252171at2759"/>
<keyword evidence="3" id="KW-0808">Transferase</keyword>
<evidence type="ECO:0000256" key="2">
    <source>
        <dbReference type="ARBA" id="ARBA00022527"/>
    </source>
</evidence>
<evidence type="ECO:0000256" key="3">
    <source>
        <dbReference type="ARBA" id="ARBA00022679"/>
    </source>
</evidence>
<sequence length="244" mass="27318">MGGGPFPDIKLVLEQCRCNLKEFIFNANYTENHIKVIITQICRGLSYIHRSGIIHRDMKPSNILIGPDGNIKIADFGLSRLKRRRANLPFTPHIGTRGYQAPEIFLGSVTYDESVDIFSLGVIIITLYTKMEIFVASINIGTNAESIVFAFMLYMGKPTNQIAPGIEDLPDYASTFGVQNNPNLPVLDGFCQVNHVPLGARFLILSIVNYNPANRPSAEYIQQNPYLKVDPDLLPQLDLRHLID</sequence>
<dbReference type="InterPro" id="IPR008271">
    <property type="entry name" value="Ser/Thr_kinase_AS"/>
</dbReference>
<reference evidence="10" key="1">
    <citation type="submission" date="2017-02" db="UniProtKB">
        <authorList>
            <consortium name="WormBaseParasite"/>
        </authorList>
    </citation>
    <scope>IDENTIFICATION</scope>
</reference>
<dbReference type="Gene3D" id="1.10.510.10">
    <property type="entry name" value="Transferase(Phosphotransferase) domain 1"/>
    <property type="match status" value="1"/>
</dbReference>
<evidence type="ECO:0000256" key="1">
    <source>
        <dbReference type="ARBA" id="ARBA00006485"/>
    </source>
</evidence>
<dbReference type="GO" id="GO:0005524">
    <property type="term" value="F:ATP binding"/>
    <property type="evidence" value="ECO:0007669"/>
    <property type="project" value="UniProtKB-KW"/>
</dbReference>
<dbReference type="AlphaFoldDB" id="A0A0R3U045"/>
<dbReference type="PROSITE" id="PS00108">
    <property type="entry name" value="PROTEIN_KINASE_ST"/>
    <property type="match status" value="1"/>
</dbReference>
<dbReference type="Proteomes" id="UP000278807">
    <property type="component" value="Unassembled WGS sequence"/>
</dbReference>